<reference evidence="3" key="1">
    <citation type="submission" date="2022-11" db="UniProtKB">
        <authorList>
            <consortium name="WormBaseParasite"/>
        </authorList>
    </citation>
    <scope>IDENTIFICATION</scope>
</reference>
<keyword evidence="2" id="KW-1185">Reference proteome</keyword>
<accession>A0A914ZAJ1</accession>
<dbReference type="AlphaFoldDB" id="A0A914ZAJ1"/>
<feature type="region of interest" description="Disordered" evidence="1">
    <location>
        <begin position="1"/>
        <end position="95"/>
    </location>
</feature>
<proteinExistence type="predicted"/>
<dbReference type="Proteomes" id="UP000887577">
    <property type="component" value="Unplaced"/>
</dbReference>
<organism evidence="2 3">
    <name type="scientific">Panagrolaimus superbus</name>
    <dbReference type="NCBI Taxonomy" id="310955"/>
    <lineage>
        <taxon>Eukaryota</taxon>
        <taxon>Metazoa</taxon>
        <taxon>Ecdysozoa</taxon>
        <taxon>Nematoda</taxon>
        <taxon>Chromadorea</taxon>
        <taxon>Rhabditida</taxon>
        <taxon>Tylenchina</taxon>
        <taxon>Panagrolaimomorpha</taxon>
        <taxon>Panagrolaimoidea</taxon>
        <taxon>Panagrolaimidae</taxon>
        <taxon>Panagrolaimus</taxon>
    </lineage>
</organism>
<evidence type="ECO:0000256" key="1">
    <source>
        <dbReference type="SAM" id="MobiDB-lite"/>
    </source>
</evidence>
<protein>
    <submittedName>
        <fullName evidence="3">Uncharacterized protein</fullName>
    </submittedName>
</protein>
<evidence type="ECO:0000313" key="2">
    <source>
        <dbReference type="Proteomes" id="UP000887577"/>
    </source>
</evidence>
<feature type="compositionally biased region" description="Basic and acidic residues" evidence="1">
    <location>
        <begin position="1"/>
        <end position="10"/>
    </location>
</feature>
<dbReference type="WBParaSite" id="PSU_v2.g7266.t1">
    <property type="protein sequence ID" value="PSU_v2.g7266.t1"/>
    <property type="gene ID" value="PSU_v2.g7266"/>
</dbReference>
<sequence>MAKHEIKEGCHPILAKTPQKKTVEPTQEETPSGKTVEPTVEDTTNPSVIKHAPPTVTVLKEPIHPPRPYGLAPRSKSYSKSRKTDSLSGRHDLNMNYMVETPLQTLERQKAAVVNDEMKKFYPPEDKPRRRDLREIVILYCRISAMFRMIEELM</sequence>
<feature type="compositionally biased region" description="Polar residues" evidence="1">
    <location>
        <begin position="24"/>
        <end position="33"/>
    </location>
</feature>
<name>A0A914ZAJ1_9BILA</name>
<feature type="compositionally biased region" description="Basic and acidic residues" evidence="1">
    <location>
        <begin position="82"/>
        <end position="93"/>
    </location>
</feature>
<evidence type="ECO:0000313" key="3">
    <source>
        <dbReference type="WBParaSite" id="PSU_v2.g7266.t1"/>
    </source>
</evidence>